<dbReference type="PATRIC" id="fig|89059.3.peg.1974"/>
<dbReference type="AlphaFoldDB" id="A0A0R2K576"/>
<name>A0A0R2K576_9LACO</name>
<protein>
    <submittedName>
        <fullName evidence="1">Uncharacterized protein</fullName>
    </submittedName>
</protein>
<dbReference type="EMBL" id="JQBK01000065">
    <property type="protein sequence ID" value="KRN81559.1"/>
    <property type="molecule type" value="Genomic_DNA"/>
</dbReference>
<dbReference type="Proteomes" id="UP000051491">
    <property type="component" value="Unassembled WGS sequence"/>
</dbReference>
<accession>A0A0R2K576</accession>
<organism evidence="1 2">
    <name type="scientific">Ligilactobacillus acidipiscis</name>
    <dbReference type="NCBI Taxonomy" id="89059"/>
    <lineage>
        <taxon>Bacteria</taxon>
        <taxon>Bacillati</taxon>
        <taxon>Bacillota</taxon>
        <taxon>Bacilli</taxon>
        <taxon>Lactobacillales</taxon>
        <taxon>Lactobacillaceae</taxon>
        <taxon>Ligilactobacillus</taxon>
    </lineage>
</organism>
<evidence type="ECO:0000313" key="2">
    <source>
        <dbReference type="Proteomes" id="UP000051491"/>
    </source>
</evidence>
<gene>
    <name evidence="1" type="ORF">IV43_GL001855</name>
</gene>
<evidence type="ECO:0000313" key="1">
    <source>
        <dbReference type="EMBL" id="KRN81559.1"/>
    </source>
</evidence>
<sequence length="52" mass="5986">MVILAKRYLLANKKIAICKGLKGAAFVIPNILNKSVLELKKRYRFHNGMRRS</sequence>
<comment type="caution">
    <text evidence="1">The sequence shown here is derived from an EMBL/GenBank/DDBJ whole genome shotgun (WGS) entry which is preliminary data.</text>
</comment>
<reference evidence="1 2" key="1">
    <citation type="journal article" date="2015" name="Genome Announc.">
        <title>Expanding the biotechnology potential of lactobacilli through comparative genomics of 213 strains and associated genera.</title>
        <authorList>
            <person name="Sun Z."/>
            <person name="Harris H.M."/>
            <person name="McCann A."/>
            <person name="Guo C."/>
            <person name="Argimon S."/>
            <person name="Zhang W."/>
            <person name="Yang X."/>
            <person name="Jeffery I.B."/>
            <person name="Cooney J.C."/>
            <person name="Kagawa T.F."/>
            <person name="Liu W."/>
            <person name="Song Y."/>
            <person name="Salvetti E."/>
            <person name="Wrobel A."/>
            <person name="Rasinkangas P."/>
            <person name="Parkhill J."/>
            <person name="Rea M.C."/>
            <person name="O'Sullivan O."/>
            <person name="Ritari J."/>
            <person name="Douillard F.P."/>
            <person name="Paul Ross R."/>
            <person name="Yang R."/>
            <person name="Briner A.E."/>
            <person name="Felis G.E."/>
            <person name="de Vos W.M."/>
            <person name="Barrangou R."/>
            <person name="Klaenhammer T.R."/>
            <person name="Caufield P.W."/>
            <person name="Cui Y."/>
            <person name="Zhang H."/>
            <person name="O'Toole P.W."/>
        </authorList>
    </citation>
    <scope>NUCLEOTIDE SEQUENCE [LARGE SCALE GENOMIC DNA]</scope>
    <source>
        <strain evidence="1 2">DSM 15353</strain>
    </source>
</reference>
<proteinExistence type="predicted"/>